<organism evidence="5 6">
    <name type="scientific">Caldalkalibacillus horti</name>
    <dbReference type="NCBI Taxonomy" id="77523"/>
    <lineage>
        <taxon>Bacteria</taxon>
        <taxon>Bacillati</taxon>
        <taxon>Bacillota</taxon>
        <taxon>Bacilli</taxon>
        <taxon>Bacillales</taxon>
        <taxon>Bacillaceae</taxon>
        <taxon>Caldalkalibacillus</taxon>
    </lineage>
</organism>
<dbReference type="InterPro" id="IPR010982">
    <property type="entry name" value="Lambda_DNA-bd_dom_sf"/>
</dbReference>
<dbReference type="PROSITE" id="PS50932">
    <property type="entry name" value="HTH_LACI_2"/>
    <property type="match status" value="1"/>
</dbReference>
<proteinExistence type="predicted"/>
<dbReference type="InterPro" id="IPR046335">
    <property type="entry name" value="LacI/GalR-like_sensor"/>
</dbReference>
<dbReference type="InterPro" id="IPR000843">
    <property type="entry name" value="HTH_LacI"/>
</dbReference>
<keyword evidence="2" id="KW-0238">DNA-binding</keyword>
<name>A0ABT9W576_9BACI</name>
<dbReference type="SUPFAM" id="SSF47413">
    <property type="entry name" value="lambda repressor-like DNA-binding domains"/>
    <property type="match status" value="1"/>
</dbReference>
<evidence type="ECO:0000259" key="4">
    <source>
        <dbReference type="PROSITE" id="PS50932"/>
    </source>
</evidence>
<dbReference type="Pfam" id="PF00356">
    <property type="entry name" value="LacI"/>
    <property type="match status" value="1"/>
</dbReference>
<keyword evidence="6" id="KW-1185">Reference proteome</keyword>
<dbReference type="SMART" id="SM00354">
    <property type="entry name" value="HTH_LACI"/>
    <property type="match status" value="1"/>
</dbReference>
<protein>
    <submittedName>
        <fullName evidence="5">LacI family transcriptional regulator</fullName>
    </submittedName>
</protein>
<evidence type="ECO:0000256" key="2">
    <source>
        <dbReference type="ARBA" id="ARBA00023125"/>
    </source>
</evidence>
<dbReference type="PANTHER" id="PTHR30146">
    <property type="entry name" value="LACI-RELATED TRANSCRIPTIONAL REPRESSOR"/>
    <property type="match status" value="1"/>
</dbReference>
<reference evidence="5 6" key="1">
    <citation type="submission" date="2023-07" db="EMBL/GenBank/DDBJ databases">
        <title>Genomic Encyclopedia of Type Strains, Phase IV (KMG-IV): sequencing the most valuable type-strain genomes for metagenomic binning, comparative biology and taxonomic classification.</title>
        <authorList>
            <person name="Goeker M."/>
        </authorList>
    </citation>
    <scope>NUCLEOTIDE SEQUENCE [LARGE SCALE GENOMIC DNA]</scope>
    <source>
        <strain evidence="5 6">DSM 12751</strain>
    </source>
</reference>
<dbReference type="Gene3D" id="1.10.260.40">
    <property type="entry name" value="lambda repressor-like DNA-binding domains"/>
    <property type="match status" value="1"/>
</dbReference>
<keyword evidence="1" id="KW-0805">Transcription regulation</keyword>
<dbReference type="Pfam" id="PF13377">
    <property type="entry name" value="Peripla_BP_3"/>
    <property type="match status" value="1"/>
</dbReference>
<sequence length="330" mass="36048">MATIKDVAKLAGVAVSTASYALNSSSKVSPDTARKVLDAAKQLNYQKNGLARDLKLSKTDTIGLILSNMSGPFYSELINGVQEVSMSHGYGLIACSSLNGDTKMAHKFIQERRVDGVIILAHSITDEMIIQSARRDFPIVVLDRVLPHEHVMNVASDNVTGGYLATKHLLDSGHTDIRYVAGSANSRDNDLRFQGYLKALQEKGITPLPNWNIQGGFTKEAGYRVGKLLVMQGQLPTALFCVNDEVAIGVIQAFDELGVRIPDDVSIVGFDNIEISQYVTPSLTTVNQSKYEMGQLAAHLVFQALQGDVPKKEYILPTNLVLRKSTVEKR</sequence>
<keyword evidence="3" id="KW-0804">Transcription</keyword>
<dbReference type="CDD" id="cd01392">
    <property type="entry name" value="HTH_LacI"/>
    <property type="match status" value="1"/>
</dbReference>
<dbReference type="SUPFAM" id="SSF53822">
    <property type="entry name" value="Periplasmic binding protein-like I"/>
    <property type="match status" value="1"/>
</dbReference>
<dbReference type="RefSeq" id="WP_307398102.1">
    <property type="nucleotide sequence ID" value="NZ_BAAADK010000027.1"/>
</dbReference>
<gene>
    <name evidence="5" type="ORF">J2S11_004364</name>
</gene>
<comment type="caution">
    <text evidence="5">The sequence shown here is derived from an EMBL/GenBank/DDBJ whole genome shotgun (WGS) entry which is preliminary data.</text>
</comment>
<evidence type="ECO:0000256" key="1">
    <source>
        <dbReference type="ARBA" id="ARBA00023015"/>
    </source>
</evidence>
<dbReference type="Gene3D" id="3.40.50.2300">
    <property type="match status" value="2"/>
</dbReference>
<accession>A0ABT9W576</accession>
<evidence type="ECO:0000313" key="5">
    <source>
        <dbReference type="EMBL" id="MDQ0168402.1"/>
    </source>
</evidence>
<evidence type="ECO:0000256" key="3">
    <source>
        <dbReference type="ARBA" id="ARBA00023163"/>
    </source>
</evidence>
<dbReference type="CDD" id="cd06267">
    <property type="entry name" value="PBP1_LacI_sugar_binding-like"/>
    <property type="match status" value="1"/>
</dbReference>
<dbReference type="InterPro" id="IPR028082">
    <property type="entry name" value="Peripla_BP_I"/>
</dbReference>
<dbReference type="PANTHER" id="PTHR30146:SF109">
    <property type="entry name" value="HTH-TYPE TRANSCRIPTIONAL REGULATOR GALS"/>
    <property type="match status" value="1"/>
</dbReference>
<dbReference type="EMBL" id="JAUSTY010000031">
    <property type="protein sequence ID" value="MDQ0168402.1"/>
    <property type="molecule type" value="Genomic_DNA"/>
</dbReference>
<feature type="domain" description="HTH lacI-type" evidence="4">
    <location>
        <begin position="2"/>
        <end position="56"/>
    </location>
</feature>
<evidence type="ECO:0000313" key="6">
    <source>
        <dbReference type="Proteomes" id="UP001235840"/>
    </source>
</evidence>
<dbReference type="Proteomes" id="UP001235840">
    <property type="component" value="Unassembled WGS sequence"/>
</dbReference>